<keyword evidence="1" id="KW-0408">Iron</keyword>
<evidence type="ECO:0000313" key="3">
    <source>
        <dbReference type="EMBL" id="OUN44073.1"/>
    </source>
</evidence>
<name>A0A1Y3U5N2_9ACTN</name>
<dbReference type="InterPro" id="IPR008988">
    <property type="entry name" value="Transcriptional_repressor_C"/>
</dbReference>
<dbReference type="AlphaFoldDB" id="A0A1Y3U5N2"/>
<accession>A0A1Y3U5N2</accession>
<dbReference type="PANTHER" id="PTHR43151:SF1">
    <property type="entry name" value="SSR2333 PROTEIN"/>
    <property type="match status" value="1"/>
</dbReference>
<gene>
    <name evidence="3" type="ORF">B5G21_02000</name>
</gene>
<evidence type="ECO:0000313" key="4">
    <source>
        <dbReference type="Proteomes" id="UP000196560"/>
    </source>
</evidence>
<reference evidence="4" key="1">
    <citation type="submission" date="2017-04" db="EMBL/GenBank/DDBJ databases">
        <title>Function of individual gut microbiota members based on whole genome sequencing of pure cultures obtained from chicken caecum.</title>
        <authorList>
            <person name="Medvecky M."/>
            <person name="Cejkova D."/>
            <person name="Polansky O."/>
            <person name="Karasova D."/>
            <person name="Kubasova T."/>
            <person name="Cizek A."/>
            <person name="Rychlik I."/>
        </authorList>
    </citation>
    <scope>NUCLEOTIDE SEQUENCE [LARGE SCALE GENOMIC DNA]</scope>
    <source>
        <strain evidence="4">An70</strain>
    </source>
</reference>
<dbReference type="Pfam" id="PF04023">
    <property type="entry name" value="FeoA"/>
    <property type="match status" value="1"/>
</dbReference>
<sequence length="74" mass="7923">MRLCDVATGLSARIASVSGDDRFVSRVTAIGLTEGCAVEVLQNVKNRPVLVHVRDSDVALDRGDCVRIEVEVVA</sequence>
<dbReference type="InterPro" id="IPR007167">
    <property type="entry name" value="Fe-transptr_FeoA-like"/>
</dbReference>
<dbReference type="SMART" id="SM00899">
    <property type="entry name" value="FeoA"/>
    <property type="match status" value="1"/>
</dbReference>
<evidence type="ECO:0000259" key="2">
    <source>
        <dbReference type="SMART" id="SM00899"/>
    </source>
</evidence>
<dbReference type="PANTHER" id="PTHR43151">
    <property type="entry name" value="FEOA FAMILY PROTEIN"/>
    <property type="match status" value="1"/>
</dbReference>
<dbReference type="RefSeq" id="WP_087185829.1">
    <property type="nucleotide sequence ID" value="NZ_JBCOJA010000013.1"/>
</dbReference>
<evidence type="ECO:0000256" key="1">
    <source>
        <dbReference type="ARBA" id="ARBA00023004"/>
    </source>
</evidence>
<dbReference type="InterPro" id="IPR038157">
    <property type="entry name" value="FeoA_core_dom"/>
</dbReference>
<organism evidence="3 4">
    <name type="scientific">Enorma massiliensis</name>
    <dbReference type="NCBI Taxonomy" id="1472761"/>
    <lineage>
        <taxon>Bacteria</taxon>
        <taxon>Bacillati</taxon>
        <taxon>Actinomycetota</taxon>
        <taxon>Coriobacteriia</taxon>
        <taxon>Coriobacteriales</taxon>
        <taxon>Coriobacteriaceae</taxon>
        <taxon>Enorma</taxon>
    </lineage>
</organism>
<dbReference type="Proteomes" id="UP000196560">
    <property type="component" value="Unassembled WGS sequence"/>
</dbReference>
<dbReference type="SUPFAM" id="SSF50037">
    <property type="entry name" value="C-terminal domain of transcriptional repressors"/>
    <property type="match status" value="1"/>
</dbReference>
<dbReference type="InterPro" id="IPR053184">
    <property type="entry name" value="FeoA-like"/>
</dbReference>
<dbReference type="STRING" id="1118060.GCA_000311845_01719"/>
<proteinExistence type="predicted"/>
<dbReference type="GO" id="GO:0046914">
    <property type="term" value="F:transition metal ion binding"/>
    <property type="evidence" value="ECO:0007669"/>
    <property type="project" value="InterPro"/>
</dbReference>
<dbReference type="eggNOG" id="COG1918">
    <property type="taxonomic scope" value="Bacteria"/>
</dbReference>
<comment type="caution">
    <text evidence="3">The sequence shown here is derived from an EMBL/GenBank/DDBJ whole genome shotgun (WGS) entry which is preliminary data.</text>
</comment>
<dbReference type="EMBL" id="NFHO01000002">
    <property type="protein sequence ID" value="OUN44073.1"/>
    <property type="molecule type" value="Genomic_DNA"/>
</dbReference>
<feature type="domain" description="Ferrous iron transporter FeoA-like" evidence="2">
    <location>
        <begin position="1"/>
        <end position="72"/>
    </location>
</feature>
<dbReference type="Gene3D" id="2.30.30.90">
    <property type="match status" value="1"/>
</dbReference>
<protein>
    <submittedName>
        <fullName evidence="3">Ferrous iron transport protein A</fullName>
    </submittedName>
</protein>
<keyword evidence="4" id="KW-1185">Reference proteome</keyword>